<dbReference type="EMBL" id="CP029190">
    <property type="protein sequence ID" value="QES52346.1"/>
    <property type="molecule type" value="Genomic_DNA"/>
</dbReference>
<feature type="transmembrane region" description="Helical" evidence="6">
    <location>
        <begin position="215"/>
        <end position="233"/>
    </location>
</feature>
<dbReference type="Proteomes" id="UP000325211">
    <property type="component" value="Chromosome"/>
</dbReference>
<accession>A0A5P2DB93</accession>
<keyword evidence="2 6" id="KW-0812">Transmembrane</keyword>
<evidence type="ECO:0000256" key="2">
    <source>
        <dbReference type="ARBA" id="ARBA00022692"/>
    </source>
</evidence>
<evidence type="ECO:0000313" key="9">
    <source>
        <dbReference type="Proteomes" id="UP000325211"/>
    </source>
</evidence>
<organism evidence="8 9">
    <name type="scientific">Streptomyces venezuelae</name>
    <dbReference type="NCBI Taxonomy" id="54571"/>
    <lineage>
        <taxon>Bacteria</taxon>
        <taxon>Bacillati</taxon>
        <taxon>Actinomycetota</taxon>
        <taxon>Actinomycetes</taxon>
        <taxon>Kitasatosporales</taxon>
        <taxon>Streptomycetaceae</taxon>
        <taxon>Streptomyces</taxon>
    </lineage>
</organism>
<dbReference type="InterPro" id="IPR026841">
    <property type="entry name" value="Aur1/Ipt1"/>
</dbReference>
<evidence type="ECO:0000259" key="7">
    <source>
        <dbReference type="Pfam" id="PF14378"/>
    </source>
</evidence>
<proteinExistence type="predicted"/>
<feature type="domain" description="Inositolphosphotransferase Aur1/Ipt1" evidence="7">
    <location>
        <begin position="44"/>
        <end position="232"/>
    </location>
</feature>
<dbReference type="OrthoDB" id="5241565at2"/>
<gene>
    <name evidence="8" type="ORF">DEJ50_11720</name>
</gene>
<name>A0A5P2DB93_STRVZ</name>
<protein>
    <recommendedName>
        <fullName evidence="7">Inositolphosphotransferase Aur1/Ipt1 domain-containing protein</fullName>
    </recommendedName>
</protein>
<dbReference type="AlphaFoldDB" id="A0A5P2DB93"/>
<feature type="transmembrane region" description="Helical" evidence="6">
    <location>
        <begin position="107"/>
        <end position="124"/>
    </location>
</feature>
<dbReference type="PANTHER" id="PTHR31310">
    <property type="match status" value="1"/>
</dbReference>
<keyword evidence="4 6" id="KW-0472">Membrane</keyword>
<evidence type="ECO:0000256" key="5">
    <source>
        <dbReference type="SAM" id="MobiDB-lite"/>
    </source>
</evidence>
<dbReference type="InterPro" id="IPR052185">
    <property type="entry name" value="IPC_Synthase-Related"/>
</dbReference>
<evidence type="ECO:0000256" key="3">
    <source>
        <dbReference type="ARBA" id="ARBA00022989"/>
    </source>
</evidence>
<feature type="transmembrane region" description="Helical" evidence="6">
    <location>
        <begin position="76"/>
        <end position="95"/>
    </location>
</feature>
<dbReference type="Pfam" id="PF14378">
    <property type="entry name" value="PAP2_3"/>
    <property type="match status" value="1"/>
</dbReference>
<evidence type="ECO:0000256" key="4">
    <source>
        <dbReference type="ARBA" id="ARBA00023136"/>
    </source>
</evidence>
<feature type="transmembrane region" description="Helical" evidence="6">
    <location>
        <begin position="166"/>
        <end position="185"/>
    </location>
</feature>
<reference evidence="8 9" key="1">
    <citation type="submission" date="2018-05" db="EMBL/GenBank/DDBJ databases">
        <title>Streptomyces venezuelae.</title>
        <authorList>
            <person name="Kim W."/>
            <person name="Lee N."/>
            <person name="Cho B.-K."/>
        </authorList>
    </citation>
    <scope>NUCLEOTIDE SEQUENCE [LARGE SCALE GENOMIC DNA]</scope>
    <source>
        <strain evidence="8 9">ATCC 21782</strain>
    </source>
</reference>
<feature type="region of interest" description="Disordered" evidence="5">
    <location>
        <begin position="253"/>
        <end position="277"/>
    </location>
</feature>
<feature type="transmembrane region" description="Helical" evidence="6">
    <location>
        <begin position="192"/>
        <end position="209"/>
    </location>
</feature>
<dbReference type="RefSeq" id="WP_150207662.1">
    <property type="nucleotide sequence ID" value="NZ_CP029190.1"/>
</dbReference>
<dbReference type="CDD" id="cd03386">
    <property type="entry name" value="PAP2_Aur1_like"/>
    <property type="match status" value="1"/>
</dbReference>
<dbReference type="GO" id="GO:0016020">
    <property type="term" value="C:membrane"/>
    <property type="evidence" value="ECO:0007669"/>
    <property type="project" value="UniProtKB-SubCell"/>
</dbReference>
<evidence type="ECO:0000313" key="8">
    <source>
        <dbReference type="EMBL" id="QES52346.1"/>
    </source>
</evidence>
<dbReference type="PANTHER" id="PTHR31310:SF7">
    <property type="entry name" value="PA-PHOSPHATASE RELATED-FAMILY PROTEIN DDB_G0268928"/>
    <property type="match status" value="1"/>
</dbReference>
<keyword evidence="3 6" id="KW-1133">Transmembrane helix</keyword>
<sequence length="277" mass="30478">MTERHRPTRWWAELLLLGLLYGAYSGGRLLARGDVQLAIDHGLAILHYEHVLGMDFERPLNRLFTAQTWIGVPADFVYASLHYLVTPAVLIWLWFRRPAHYRAARTWLALSTLLGLVGFTLMPTCPPRLLDAAHGFTDTMAQYSTYGWWGAEASAPRGMGSFTNQYAAMPSLHVGWALWCGVMLWMHGRKPLAKAAGVLYPLVTTVVVMGTANHYFLDAVAGAAVMGAGFLLARRVSGRVGFRRRTPIVSGGWDTSAGELLPAQRPSADDDSPAAAR</sequence>
<comment type="subcellular location">
    <subcellularLocation>
        <location evidence="1">Membrane</location>
        <topology evidence="1">Multi-pass membrane protein</topology>
    </subcellularLocation>
</comment>
<feature type="transmembrane region" description="Helical" evidence="6">
    <location>
        <begin position="12"/>
        <end position="31"/>
    </location>
</feature>
<evidence type="ECO:0000256" key="1">
    <source>
        <dbReference type="ARBA" id="ARBA00004141"/>
    </source>
</evidence>
<evidence type="ECO:0000256" key="6">
    <source>
        <dbReference type="SAM" id="Phobius"/>
    </source>
</evidence>